<gene>
    <name evidence="1" type="primary">158</name>
    <name evidence="1" type="ORF">SEA_STORMAGEDDON_158</name>
</gene>
<dbReference type="EMBL" id="MN586040">
    <property type="protein sequence ID" value="QGJ95018.1"/>
    <property type="molecule type" value="Genomic_DNA"/>
</dbReference>
<protein>
    <submittedName>
        <fullName evidence="1">Uncharacterized protein</fullName>
    </submittedName>
</protein>
<dbReference type="Proteomes" id="UP000423065">
    <property type="component" value="Segment"/>
</dbReference>
<keyword evidence="2" id="KW-1185">Reference proteome</keyword>
<dbReference type="KEGG" id="vg:64766865"/>
<name>A0A649VRT7_9CAUD</name>
<sequence length="107" mass="11668">MSGAQPTNLHRGAIMATTIVTDPTTIELPARDAIVRSYSGKIGCACGCRGNYGETSRSKAIVLGKVEKLLQWSLEDPTAPLEWMACSQFIAVDNRETGRSYTLYLEN</sequence>
<proteinExistence type="predicted"/>
<dbReference type="RefSeq" id="YP_010059633.1">
    <property type="nucleotide sequence ID" value="NC_054726.1"/>
</dbReference>
<reference evidence="1 2" key="1">
    <citation type="submission" date="2019-10" db="EMBL/GenBank/DDBJ databases">
        <authorList>
            <person name="Garlena R.A."/>
            <person name="Russell D.A."/>
            <person name="Pope W.H."/>
            <person name="Jacobs-Sera D."/>
            <person name="Hatfull G.F."/>
        </authorList>
    </citation>
    <scope>NUCLEOTIDE SEQUENCE [LARGE SCALE GENOMIC DNA]</scope>
</reference>
<organism evidence="1 2">
    <name type="scientific">Gordonia phage Stormageddon</name>
    <dbReference type="NCBI Taxonomy" id="2656541"/>
    <lineage>
        <taxon>Viruses</taxon>
        <taxon>Duplodnaviria</taxon>
        <taxon>Heunggongvirae</taxon>
        <taxon>Uroviricota</taxon>
        <taxon>Caudoviricetes</taxon>
        <taxon>Stormageddonvirus</taxon>
        <taxon>Stormageddonvirus Stormageddon</taxon>
    </lineage>
</organism>
<evidence type="ECO:0000313" key="1">
    <source>
        <dbReference type="EMBL" id="QGJ95018.1"/>
    </source>
</evidence>
<accession>A0A649VRT7</accession>
<dbReference type="GeneID" id="64766865"/>
<evidence type="ECO:0000313" key="2">
    <source>
        <dbReference type="Proteomes" id="UP000423065"/>
    </source>
</evidence>